<keyword evidence="5" id="KW-0472">Membrane</keyword>
<dbReference type="InterPro" id="IPR036412">
    <property type="entry name" value="HAD-like_sf"/>
</dbReference>
<evidence type="ECO:0000313" key="9">
    <source>
        <dbReference type="Proteomes" id="UP000192599"/>
    </source>
</evidence>
<dbReference type="InterPro" id="IPR051014">
    <property type="entry name" value="Cation_Transport_ATPase_IB"/>
</dbReference>
<proteinExistence type="inferred from homology"/>
<evidence type="ECO:0000256" key="7">
    <source>
        <dbReference type="ARBA" id="ARBA00047308"/>
    </source>
</evidence>
<evidence type="ECO:0000313" key="8">
    <source>
        <dbReference type="EMBL" id="OQR40467.1"/>
    </source>
</evidence>
<reference evidence="8 9" key="1">
    <citation type="submission" date="2017-04" db="EMBL/GenBank/DDBJ databases">
        <title>Accumulation and expression of multiple antibiotic resistance genes in Arcobacter cryaerophilus that thrives in sewage.</title>
        <authorList>
            <person name="Millar J.A."/>
            <person name="Raghavan R."/>
        </authorList>
    </citation>
    <scope>NUCLEOTIDE SEQUENCE [LARGE SCALE GENOMIC DNA]</scope>
    <source>
        <strain evidence="8 9">AZT-1</strain>
    </source>
</reference>
<dbReference type="PANTHER" id="PTHR48085">
    <property type="entry name" value="CADMIUM/ZINC-TRANSPORTING ATPASE HMA2-RELATED"/>
    <property type="match status" value="1"/>
</dbReference>
<evidence type="ECO:0000256" key="2">
    <source>
        <dbReference type="ARBA" id="ARBA00006024"/>
    </source>
</evidence>
<gene>
    <name evidence="8" type="ORF">AS859_11710</name>
</gene>
<comment type="subcellular location">
    <subcellularLocation>
        <location evidence="1">Membrane</location>
    </subcellularLocation>
</comment>
<dbReference type="AlphaFoldDB" id="A0A1V9V8P9"/>
<sequence length="139" mass="14915">MNESLEKSDTLLYIGYDGKLLGTIGLSDELRLNSKEAIKKLKTLGVKNIVMLTGDIKDKALKIANELGIDEVRAELLPHEKADIVKELMKQGKKVAFIGDGINDAPALISSHVGISMSKGADIAKATADISLLKDDINA</sequence>
<evidence type="ECO:0000256" key="1">
    <source>
        <dbReference type="ARBA" id="ARBA00004370"/>
    </source>
</evidence>
<organism evidence="8 9">
    <name type="scientific">Aliarcobacter cryaerophilus</name>
    <dbReference type="NCBI Taxonomy" id="28198"/>
    <lineage>
        <taxon>Bacteria</taxon>
        <taxon>Pseudomonadati</taxon>
        <taxon>Campylobacterota</taxon>
        <taxon>Epsilonproteobacteria</taxon>
        <taxon>Campylobacterales</taxon>
        <taxon>Arcobacteraceae</taxon>
        <taxon>Aliarcobacter</taxon>
    </lineage>
</organism>
<comment type="caution">
    <text evidence="8">The sequence shown here is derived from an EMBL/GenBank/DDBJ whole genome shotgun (WGS) entry which is preliminary data.</text>
</comment>
<evidence type="ECO:0000256" key="3">
    <source>
        <dbReference type="ARBA" id="ARBA00022692"/>
    </source>
</evidence>
<feature type="non-terminal residue" evidence="8">
    <location>
        <position position="139"/>
    </location>
</feature>
<dbReference type="Pfam" id="PF00702">
    <property type="entry name" value="Hydrolase"/>
    <property type="match status" value="1"/>
</dbReference>
<dbReference type="InterPro" id="IPR001757">
    <property type="entry name" value="P_typ_ATPase"/>
</dbReference>
<comment type="catalytic activity">
    <reaction evidence="7">
        <text>Zn(2+)(in) + ATP + H2O = Zn(2+)(out) + ADP + phosphate + H(+)</text>
        <dbReference type="Rhea" id="RHEA:20621"/>
        <dbReference type="ChEBI" id="CHEBI:15377"/>
        <dbReference type="ChEBI" id="CHEBI:15378"/>
        <dbReference type="ChEBI" id="CHEBI:29105"/>
        <dbReference type="ChEBI" id="CHEBI:30616"/>
        <dbReference type="ChEBI" id="CHEBI:43474"/>
        <dbReference type="ChEBI" id="CHEBI:456216"/>
        <dbReference type="EC" id="7.2.2.12"/>
    </reaction>
</comment>
<dbReference type="InterPro" id="IPR023214">
    <property type="entry name" value="HAD_sf"/>
</dbReference>
<dbReference type="InterPro" id="IPR023299">
    <property type="entry name" value="ATPase_P-typ_cyto_dom_N"/>
</dbReference>
<dbReference type="GO" id="GO:0016463">
    <property type="term" value="F:P-type zinc transporter activity"/>
    <property type="evidence" value="ECO:0007669"/>
    <property type="project" value="UniProtKB-EC"/>
</dbReference>
<dbReference type="Gene3D" id="3.40.50.1000">
    <property type="entry name" value="HAD superfamily/HAD-like"/>
    <property type="match status" value="1"/>
</dbReference>
<dbReference type="NCBIfam" id="TIGR01494">
    <property type="entry name" value="ATPase_P-type"/>
    <property type="match status" value="1"/>
</dbReference>
<dbReference type="GO" id="GO:0016020">
    <property type="term" value="C:membrane"/>
    <property type="evidence" value="ECO:0007669"/>
    <property type="project" value="UniProtKB-SubCell"/>
</dbReference>
<dbReference type="PRINTS" id="PR00120">
    <property type="entry name" value="HATPASE"/>
</dbReference>
<comment type="similarity">
    <text evidence="2">Belongs to the cation transport ATPase (P-type) (TC 3.A.3) family. Type IB subfamily.</text>
</comment>
<dbReference type="SUPFAM" id="SSF56784">
    <property type="entry name" value="HAD-like"/>
    <property type="match status" value="1"/>
</dbReference>
<name>A0A1V9V8P9_9BACT</name>
<evidence type="ECO:0000256" key="5">
    <source>
        <dbReference type="ARBA" id="ARBA00023136"/>
    </source>
</evidence>
<keyword evidence="4" id="KW-1133">Transmembrane helix</keyword>
<dbReference type="EMBL" id="LNTC01000456">
    <property type="protein sequence ID" value="OQR40467.1"/>
    <property type="molecule type" value="Genomic_DNA"/>
</dbReference>
<protein>
    <recommendedName>
        <fullName evidence="6">P-type Zn(2+) transporter</fullName>
        <ecNumber evidence="6">7.2.2.12</ecNumber>
    </recommendedName>
</protein>
<evidence type="ECO:0000256" key="4">
    <source>
        <dbReference type="ARBA" id="ARBA00022989"/>
    </source>
</evidence>
<accession>A0A1V9V8P9</accession>
<dbReference type="Proteomes" id="UP000192599">
    <property type="component" value="Unassembled WGS sequence"/>
</dbReference>
<dbReference type="GO" id="GO:0005524">
    <property type="term" value="F:ATP binding"/>
    <property type="evidence" value="ECO:0007669"/>
    <property type="project" value="InterPro"/>
</dbReference>
<evidence type="ECO:0000256" key="6">
    <source>
        <dbReference type="ARBA" id="ARBA00039097"/>
    </source>
</evidence>
<keyword evidence="3" id="KW-0812">Transmembrane</keyword>
<dbReference type="GO" id="GO:0016887">
    <property type="term" value="F:ATP hydrolysis activity"/>
    <property type="evidence" value="ECO:0007669"/>
    <property type="project" value="InterPro"/>
</dbReference>
<dbReference type="PRINTS" id="PR00119">
    <property type="entry name" value="CATATPASE"/>
</dbReference>
<dbReference type="Gene3D" id="3.40.1110.10">
    <property type="entry name" value="Calcium-transporting ATPase, cytoplasmic domain N"/>
    <property type="match status" value="1"/>
</dbReference>
<dbReference type="EC" id="7.2.2.12" evidence="6"/>